<evidence type="ECO:0000256" key="4">
    <source>
        <dbReference type="ARBA" id="ARBA00023136"/>
    </source>
</evidence>
<dbReference type="Ensembl" id="ENSSORT00005000464.1">
    <property type="protein sequence ID" value="ENSSORP00005000439.1"/>
    <property type="gene ID" value="ENSSORG00005000307.1"/>
</dbReference>
<dbReference type="GO" id="GO:0016020">
    <property type="term" value="C:membrane"/>
    <property type="evidence" value="ECO:0007669"/>
    <property type="project" value="UniProtKB-SubCell"/>
</dbReference>
<organism evidence="6 7">
    <name type="scientific">Sphaeramia orbicularis</name>
    <name type="common">orbiculate cardinalfish</name>
    <dbReference type="NCBI Taxonomy" id="375764"/>
    <lineage>
        <taxon>Eukaryota</taxon>
        <taxon>Metazoa</taxon>
        <taxon>Chordata</taxon>
        <taxon>Craniata</taxon>
        <taxon>Vertebrata</taxon>
        <taxon>Euteleostomi</taxon>
        <taxon>Actinopterygii</taxon>
        <taxon>Neopterygii</taxon>
        <taxon>Teleostei</taxon>
        <taxon>Neoteleostei</taxon>
        <taxon>Acanthomorphata</taxon>
        <taxon>Gobiaria</taxon>
        <taxon>Kurtiformes</taxon>
        <taxon>Apogonoidei</taxon>
        <taxon>Apogonidae</taxon>
        <taxon>Apogoninae</taxon>
        <taxon>Sphaeramia</taxon>
    </lineage>
</organism>
<protein>
    <submittedName>
        <fullName evidence="6">Uncharacterized protein</fullName>
    </submittedName>
</protein>
<dbReference type="CDD" id="cd20254">
    <property type="entry name" value="CASIMO1_SMIM5"/>
    <property type="match status" value="1"/>
</dbReference>
<keyword evidence="3 5" id="KW-1133">Transmembrane helix</keyword>
<dbReference type="InterPro" id="IPR047133">
    <property type="entry name" value="SMIM5"/>
</dbReference>
<evidence type="ECO:0000256" key="5">
    <source>
        <dbReference type="SAM" id="Phobius"/>
    </source>
</evidence>
<dbReference type="AlphaFoldDB" id="A0A672Y9F6"/>
<comment type="subcellular location">
    <subcellularLocation>
        <location evidence="1">Membrane</location>
        <topology evidence="1">Single-pass membrane protein</topology>
    </subcellularLocation>
</comment>
<dbReference type="InterPro" id="IPR031671">
    <property type="entry name" value="SMIM5/18/22"/>
</dbReference>
<evidence type="ECO:0000313" key="6">
    <source>
        <dbReference type="Ensembl" id="ENSSORP00005000439.1"/>
    </source>
</evidence>
<keyword evidence="4 5" id="KW-0472">Membrane</keyword>
<evidence type="ECO:0000256" key="1">
    <source>
        <dbReference type="ARBA" id="ARBA00004167"/>
    </source>
</evidence>
<dbReference type="PANTHER" id="PTHR37344:SF1">
    <property type="entry name" value="SMALL INTEGRAL MEMBRANE PROTEIN 5"/>
    <property type="match status" value="1"/>
</dbReference>
<dbReference type="InParanoid" id="A0A672Y9F6"/>
<reference evidence="6" key="2">
    <citation type="submission" date="2025-08" db="UniProtKB">
        <authorList>
            <consortium name="Ensembl"/>
        </authorList>
    </citation>
    <scope>IDENTIFICATION</scope>
</reference>
<dbReference type="Proteomes" id="UP000472271">
    <property type="component" value="Chromosome 8"/>
</dbReference>
<evidence type="ECO:0000256" key="2">
    <source>
        <dbReference type="ARBA" id="ARBA00022692"/>
    </source>
</evidence>
<reference evidence="6" key="3">
    <citation type="submission" date="2025-09" db="UniProtKB">
        <authorList>
            <consortium name="Ensembl"/>
        </authorList>
    </citation>
    <scope>IDENTIFICATION</scope>
</reference>
<accession>A0A672Y9F6</accession>
<dbReference type="Pfam" id="PF15831">
    <property type="entry name" value="SMIM5_18_22"/>
    <property type="match status" value="1"/>
</dbReference>
<keyword evidence="7" id="KW-1185">Reference proteome</keyword>
<name>A0A672Y9F6_9TELE</name>
<evidence type="ECO:0000256" key="3">
    <source>
        <dbReference type="ARBA" id="ARBA00022989"/>
    </source>
</evidence>
<keyword evidence="2 5" id="KW-0812">Transmembrane</keyword>
<proteinExistence type="predicted"/>
<feature type="transmembrane region" description="Helical" evidence="5">
    <location>
        <begin position="36"/>
        <end position="61"/>
    </location>
</feature>
<evidence type="ECO:0000313" key="7">
    <source>
        <dbReference type="Proteomes" id="UP000472271"/>
    </source>
</evidence>
<dbReference type="PANTHER" id="PTHR37344">
    <property type="entry name" value="SMALL INTEGRAL MEMBRANE PROTEIN 5"/>
    <property type="match status" value="1"/>
</dbReference>
<reference evidence="6" key="1">
    <citation type="submission" date="2019-06" db="EMBL/GenBank/DDBJ databases">
        <authorList>
            <consortium name="Wellcome Sanger Institute Data Sharing"/>
        </authorList>
    </citation>
    <scope>NUCLEOTIDE SEQUENCE [LARGE SCALE GENOMIC DNA]</scope>
</reference>
<sequence>LGATKMDAREETLNLLNRIWIKLQHLPNANPIELGAFFILLTFILVVLLMMILTCVTCCCCRKARNKGSNI</sequence>